<dbReference type="EMBL" id="CAJVPY010015645">
    <property type="protein sequence ID" value="CAG8752889.1"/>
    <property type="molecule type" value="Genomic_DNA"/>
</dbReference>
<name>A0A9N9IXV8_9GLOM</name>
<evidence type="ECO:0000313" key="1">
    <source>
        <dbReference type="EMBL" id="CAG8752889.1"/>
    </source>
</evidence>
<organism evidence="1 2">
    <name type="scientific">Dentiscutata erythropus</name>
    <dbReference type="NCBI Taxonomy" id="1348616"/>
    <lineage>
        <taxon>Eukaryota</taxon>
        <taxon>Fungi</taxon>
        <taxon>Fungi incertae sedis</taxon>
        <taxon>Mucoromycota</taxon>
        <taxon>Glomeromycotina</taxon>
        <taxon>Glomeromycetes</taxon>
        <taxon>Diversisporales</taxon>
        <taxon>Gigasporaceae</taxon>
        <taxon>Dentiscutata</taxon>
    </lineage>
</organism>
<dbReference type="OrthoDB" id="2407452at2759"/>
<reference evidence="1" key="1">
    <citation type="submission" date="2021-06" db="EMBL/GenBank/DDBJ databases">
        <authorList>
            <person name="Kallberg Y."/>
            <person name="Tangrot J."/>
            <person name="Rosling A."/>
        </authorList>
    </citation>
    <scope>NUCLEOTIDE SEQUENCE</scope>
    <source>
        <strain evidence="1">MA453B</strain>
    </source>
</reference>
<keyword evidence="2" id="KW-1185">Reference proteome</keyword>
<proteinExistence type="predicted"/>
<gene>
    <name evidence="1" type="ORF">DERYTH_LOCUS17065</name>
</gene>
<sequence length="152" mass="17915">MENLDQDSISLRPVYNLIELGLEEYKDNELVLDTVHDLMQFFEQSNCTSMQEHLKNEGITERIHGNTGHVPKIKSKVFLNFSITFLVKHFLEQYGTINGLPSPIRHKNESEPFIYLSTGSTYVSVYDEFKKYFYNENNQDEKIISYFTFRKL</sequence>
<dbReference type="AlphaFoldDB" id="A0A9N9IXV8"/>
<dbReference type="Proteomes" id="UP000789405">
    <property type="component" value="Unassembled WGS sequence"/>
</dbReference>
<protein>
    <submittedName>
        <fullName evidence="1">13609_t:CDS:1</fullName>
    </submittedName>
</protein>
<evidence type="ECO:0000313" key="2">
    <source>
        <dbReference type="Proteomes" id="UP000789405"/>
    </source>
</evidence>
<comment type="caution">
    <text evidence="1">The sequence shown here is derived from an EMBL/GenBank/DDBJ whole genome shotgun (WGS) entry which is preliminary data.</text>
</comment>
<accession>A0A9N9IXV8</accession>